<dbReference type="EMBL" id="SZYD01000006">
    <property type="protein sequence ID" value="KAD5962131.1"/>
    <property type="molecule type" value="Genomic_DNA"/>
</dbReference>
<sequence>MNTAKGTTPTAMQIKLQQEAGINNGVGESFRVLYYGSAAAGSVPFMWESHPGTPKHALTESSLPPLTPPPSYHQRSQKYNSSKHLINPDYHSSNSGGGFLRKLFLPSYRKRISETWFSSSSLSSSFPWNLHLWQLMPVSKPEVRQEHAGGGSPAPVRCLGGGFKRSYRIGKMKKVIQSYVRPVKTK</sequence>
<organism evidence="2 3">
    <name type="scientific">Mikania micrantha</name>
    <name type="common">bitter vine</name>
    <dbReference type="NCBI Taxonomy" id="192012"/>
    <lineage>
        <taxon>Eukaryota</taxon>
        <taxon>Viridiplantae</taxon>
        <taxon>Streptophyta</taxon>
        <taxon>Embryophyta</taxon>
        <taxon>Tracheophyta</taxon>
        <taxon>Spermatophyta</taxon>
        <taxon>Magnoliopsida</taxon>
        <taxon>eudicotyledons</taxon>
        <taxon>Gunneridae</taxon>
        <taxon>Pentapetalae</taxon>
        <taxon>asterids</taxon>
        <taxon>campanulids</taxon>
        <taxon>Asterales</taxon>
        <taxon>Asteraceae</taxon>
        <taxon>Asteroideae</taxon>
        <taxon>Heliantheae alliance</taxon>
        <taxon>Eupatorieae</taxon>
        <taxon>Mikania</taxon>
    </lineage>
</organism>
<gene>
    <name evidence="2" type="ORF">E3N88_13604</name>
</gene>
<proteinExistence type="predicted"/>
<accession>A0A5N6P933</accession>
<dbReference type="OrthoDB" id="691043at2759"/>
<dbReference type="PANTHER" id="PTHR33257:SF60">
    <property type="entry name" value="DUF4005 DOMAIN-CONTAINING PROTEIN"/>
    <property type="match status" value="1"/>
</dbReference>
<dbReference type="PANTHER" id="PTHR33257">
    <property type="entry name" value="OS05G0165500 PROTEIN"/>
    <property type="match status" value="1"/>
</dbReference>
<dbReference type="AlphaFoldDB" id="A0A5N6P933"/>
<evidence type="ECO:0000313" key="2">
    <source>
        <dbReference type="EMBL" id="KAD5962131.1"/>
    </source>
</evidence>
<name>A0A5N6P933_9ASTR</name>
<comment type="caution">
    <text evidence="2">The sequence shown here is derived from an EMBL/GenBank/DDBJ whole genome shotgun (WGS) entry which is preliminary data.</text>
</comment>
<feature type="region of interest" description="Disordered" evidence="1">
    <location>
        <begin position="54"/>
        <end position="78"/>
    </location>
</feature>
<reference evidence="2 3" key="1">
    <citation type="submission" date="2019-05" db="EMBL/GenBank/DDBJ databases">
        <title>Mikania micrantha, genome provides insights into the molecular mechanism of rapid growth.</title>
        <authorList>
            <person name="Liu B."/>
        </authorList>
    </citation>
    <scope>NUCLEOTIDE SEQUENCE [LARGE SCALE GENOMIC DNA]</scope>
    <source>
        <strain evidence="2">NLD-2019</strain>
        <tissue evidence="2">Leaf</tissue>
    </source>
</reference>
<keyword evidence="3" id="KW-1185">Reference proteome</keyword>
<evidence type="ECO:0000256" key="1">
    <source>
        <dbReference type="SAM" id="MobiDB-lite"/>
    </source>
</evidence>
<dbReference type="Proteomes" id="UP000326396">
    <property type="component" value="Linkage Group LG14"/>
</dbReference>
<evidence type="ECO:0000313" key="3">
    <source>
        <dbReference type="Proteomes" id="UP000326396"/>
    </source>
</evidence>
<protein>
    <submittedName>
        <fullName evidence="2">Uncharacterized protein</fullName>
    </submittedName>
</protein>